<dbReference type="AlphaFoldDB" id="A0A1T4WWC1"/>
<dbReference type="OrthoDB" id="5419093at2"/>
<feature type="domain" description="Ionotropic glutamate receptor C-terminal" evidence="7">
    <location>
        <begin position="26"/>
        <end position="246"/>
    </location>
</feature>
<comment type="subcellular location">
    <subcellularLocation>
        <location evidence="1">Cell envelope</location>
    </subcellularLocation>
</comment>
<evidence type="ECO:0000259" key="6">
    <source>
        <dbReference type="SMART" id="SM00062"/>
    </source>
</evidence>
<evidence type="ECO:0000256" key="2">
    <source>
        <dbReference type="ARBA" id="ARBA00010333"/>
    </source>
</evidence>
<name>A0A1T4WWC1_9BACT</name>
<evidence type="ECO:0000256" key="4">
    <source>
        <dbReference type="RuleBase" id="RU003744"/>
    </source>
</evidence>
<dbReference type="CDD" id="cd00994">
    <property type="entry name" value="PBP2_GlnH"/>
    <property type="match status" value="1"/>
</dbReference>
<feature type="signal peptide" evidence="5">
    <location>
        <begin position="1"/>
        <end position="23"/>
    </location>
</feature>
<dbReference type="EMBL" id="FUYA01000011">
    <property type="protein sequence ID" value="SKA81653.1"/>
    <property type="molecule type" value="Genomic_DNA"/>
</dbReference>
<dbReference type="InterPro" id="IPR044132">
    <property type="entry name" value="PBP2_GlnH"/>
</dbReference>
<dbReference type="Pfam" id="PF00497">
    <property type="entry name" value="SBP_bac_3"/>
    <property type="match status" value="1"/>
</dbReference>
<accession>A0A1T4WWC1</accession>
<dbReference type="GO" id="GO:0015276">
    <property type="term" value="F:ligand-gated monoatomic ion channel activity"/>
    <property type="evidence" value="ECO:0007669"/>
    <property type="project" value="InterPro"/>
</dbReference>
<dbReference type="PANTHER" id="PTHR35936">
    <property type="entry name" value="MEMBRANE-BOUND LYTIC MUREIN TRANSGLYCOSYLASE F"/>
    <property type="match status" value="1"/>
</dbReference>
<dbReference type="InterPro" id="IPR018313">
    <property type="entry name" value="SBP_3_CS"/>
</dbReference>
<dbReference type="RefSeq" id="WP_078685998.1">
    <property type="nucleotide sequence ID" value="NZ_FUYA01000011.1"/>
</dbReference>
<evidence type="ECO:0000313" key="9">
    <source>
        <dbReference type="Proteomes" id="UP000189733"/>
    </source>
</evidence>
<evidence type="ECO:0000313" key="8">
    <source>
        <dbReference type="EMBL" id="SKA81653.1"/>
    </source>
</evidence>
<dbReference type="SMART" id="SM00079">
    <property type="entry name" value="PBPe"/>
    <property type="match status" value="1"/>
</dbReference>
<dbReference type="GO" id="GO:0016020">
    <property type="term" value="C:membrane"/>
    <property type="evidence" value="ECO:0007669"/>
    <property type="project" value="InterPro"/>
</dbReference>
<dbReference type="SUPFAM" id="SSF53850">
    <property type="entry name" value="Periplasmic binding protein-like II"/>
    <property type="match status" value="1"/>
</dbReference>
<dbReference type="Proteomes" id="UP000189733">
    <property type="component" value="Unassembled WGS sequence"/>
</dbReference>
<keyword evidence="3 5" id="KW-0732">Signal</keyword>
<evidence type="ECO:0000259" key="7">
    <source>
        <dbReference type="SMART" id="SM00079"/>
    </source>
</evidence>
<proteinExistence type="inferred from homology"/>
<reference evidence="8 9" key="1">
    <citation type="submission" date="2017-02" db="EMBL/GenBank/DDBJ databases">
        <authorList>
            <person name="Peterson S.W."/>
        </authorList>
    </citation>
    <scope>NUCLEOTIDE SEQUENCE [LARGE SCALE GENOMIC DNA]</scope>
    <source>
        <strain evidence="8 9">DSM 18034</strain>
    </source>
</reference>
<dbReference type="PANTHER" id="PTHR35936:SF38">
    <property type="entry name" value="GLUTAMINE-BINDING PERIPLASMIC PROTEIN"/>
    <property type="match status" value="1"/>
</dbReference>
<dbReference type="InterPro" id="IPR001638">
    <property type="entry name" value="Solute-binding_3/MltF_N"/>
</dbReference>
<evidence type="ECO:0000256" key="3">
    <source>
        <dbReference type="ARBA" id="ARBA00022729"/>
    </source>
</evidence>
<dbReference type="Gene3D" id="3.40.190.10">
    <property type="entry name" value="Periplasmic binding protein-like II"/>
    <property type="match status" value="2"/>
</dbReference>
<sequence>MKRIMTLFVAVAMLVAMSTVAFAADKIVVGTDTNFPPFEYKDPQTGEHTGFDVELWDAIAKEIGIEYELQPMDFNGIVPGLQTGQLDVGIAGMSIKPERAKVIDFSDGYYNSGLAILVLKDNNSVSKIEDLKGKVVSTKLGTTSADLVNERAGAKHVSLFPNNDAMFMELMSRGADAVVFDYPVITDFMRKAGKGQVKVVGPLYHGQAYGIGFPKGSELAPKVNAALKTLRENGTYRELYVKWFGTEPR</sequence>
<evidence type="ECO:0000256" key="5">
    <source>
        <dbReference type="SAM" id="SignalP"/>
    </source>
</evidence>
<dbReference type="GO" id="GO:0030313">
    <property type="term" value="C:cell envelope"/>
    <property type="evidence" value="ECO:0007669"/>
    <property type="project" value="UniProtKB-SubCell"/>
</dbReference>
<organism evidence="8 9">
    <name type="scientific">Desulfobaculum bizertense DSM 18034</name>
    <dbReference type="NCBI Taxonomy" id="1121442"/>
    <lineage>
        <taxon>Bacteria</taxon>
        <taxon>Pseudomonadati</taxon>
        <taxon>Thermodesulfobacteriota</taxon>
        <taxon>Desulfovibrionia</taxon>
        <taxon>Desulfovibrionales</taxon>
        <taxon>Desulfovibrionaceae</taxon>
        <taxon>Desulfobaculum</taxon>
    </lineage>
</organism>
<dbReference type="STRING" id="1121442.SAMN02745702_02736"/>
<gene>
    <name evidence="8" type="ORF">SAMN02745702_02736</name>
</gene>
<protein>
    <submittedName>
        <fullName evidence="8">Glutamine transport system substrate-binding protein</fullName>
    </submittedName>
</protein>
<dbReference type="SMART" id="SM00062">
    <property type="entry name" value="PBPb"/>
    <property type="match status" value="1"/>
</dbReference>
<feature type="chain" id="PRO_5012866001" evidence="5">
    <location>
        <begin position="24"/>
        <end position="249"/>
    </location>
</feature>
<dbReference type="InterPro" id="IPR001320">
    <property type="entry name" value="Iontro_rcpt_C"/>
</dbReference>
<keyword evidence="9" id="KW-1185">Reference proteome</keyword>
<evidence type="ECO:0000256" key="1">
    <source>
        <dbReference type="ARBA" id="ARBA00004196"/>
    </source>
</evidence>
<dbReference type="PROSITE" id="PS01039">
    <property type="entry name" value="SBP_BACTERIAL_3"/>
    <property type="match status" value="1"/>
</dbReference>
<feature type="domain" description="Solute-binding protein family 3/N-terminal" evidence="6">
    <location>
        <begin position="26"/>
        <end position="247"/>
    </location>
</feature>
<dbReference type="NCBIfam" id="NF007029">
    <property type="entry name" value="PRK09495.1"/>
    <property type="match status" value="1"/>
</dbReference>
<comment type="similarity">
    <text evidence="2 4">Belongs to the bacterial solute-binding protein 3 family.</text>
</comment>